<dbReference type="PROSITE" id="PS51393">
    <property type="entry name" value="LIPOXYGENASE_3"/>
    <property type="match status" value="3"/>
</dbReference>
<dbReference type="Proteomes" id="UP000436088">
    <property type="component" value="Unassembled WGS sequence"/>
</dbReference>
<evidence type="ECO:0000256" key="2">
    <source>
        <dbReference type="ARBA" id="ARBA00022964"/>
    </source>
</evidence>
<feature type="domain" description="Lipoxygenase" evidence="4">
    <location>
        <begin position="247"/>
        <end position="319"/>
    </location>
</feature>
<dbReference type="InterPro" id="IPR013819">
    <property type="entry name" value="LipOase_C"/>
</dbReference>
<dbReference type="GO" id="GO:0046872">
    <property type="term" value="F:metal ion binding"/>
    <property type="evidence" value="ECO:0007669"/>
    <property type="project" value="UniProtKB-KW"/>
</dbReference>
<feature type="domain" description="Lipoxygenase" evidence="4">
    <location>
        <begin position="215"/>
        <end position="244"/>
    </location>
</feature>
<dbReference type="GO" id="GO:0016702">
    <property type="term" value="F:oxidoreductase activity, acting on single donors with incorporation of molecular oxygen, incorporation of two atoms of oxygen"/>
    <property type="evidence" value="ECO:0007669"/>
    <property type="project" value="InterPro"/>
</dbReference>
<feature type="domain" description="Lipoxygenase" evidence="4">
    <location>
        <begin position="92"/>
        <end position="200"/>
    </location>
</feature>
<dbReference type="GO" id="GO:0034440">
    <property type="term" value="P:lipid oxidation"/>
    <property type="evidence" value="ECO:0007669"/>
    <property type="project" value="InterPro"/>
</dbReference>
<keyword evidence="6" id="KW-1185">Reference proteome</keyword>
<comment type="caution">
    <text evidence="5">The sequence shown here is derived from an EMBL/GenBank/DDBJ whole genome shotgun (WGS) entry which is preliminary data.</text>
</comment>
<dbReference type="Pfam" id="PF00305">
    <property type="entry name" value="Lipoxygenase"/>
    <property type="match status" value="3"/>
</dbReference>
<evidence type="ECO:0000259" key="4">
    <source>
        <dbReference type="PROSITE" id="PS51393"/>
    </source>
</evidence>
<proteinExistence type="predicted"/>
<accession>A0A6A3BIW5</accession>
<dbReference type="AlphaFoldDB" id="A0A6A3BIW5"/>
<dbReference type="Gene3D" id="3.10.450.60">
    <property type="match status" value="1"/>
</dbReference>
<dbReference type="Gene3D" id="1.20.245.10">
    <property type="entry name" value="Lipoxygenase-1, Domain 5"/>
    <property type="match status" value="1"/>
</dbReference>
<keyword evidence="1" id="KW-0479">Metal-binding</keyword>
<dbReference type="InterPro" id="IPR000907">
    <property type="entry name" value="LipOase"/>
</dbReference>
<dbReference type="SUPFAM" id="SSF48484">
    <property type="entry name" value="Lipoxigenase"/>
    <property type="match status" value="1"/>
</dbReference>
<name>A0A6A3BIW5_HIBSY</name>
<evidence type="ECO:0000256" key="3">
    <source>
        <dbReference type="ARBA" id="ARBA00023002"/>
    </source>
</evidence>
<keyword evidence="2" id="KW-0223">Dioxygenase</keyword>
<evidence type="ECO:0000256" key="1">
    <source>
        <dbReference type="ARBA" id="ARBA00022723"/>
    </source>
</evidence>
<keyword evidence="3" id="KW-0560">Oxidoreductase</keyword>
<organism evidence="5 6">
    <name type="scientific">Hibiscus syriacus</name>
    <name type="common">Rose of Sharon</name>
    <dbReference type="NCBI Taxonomy" id="106335"/>
    <lineage>
        <taxon>Eukaryota</taxon>
        <taxon>Viridiplantae</taxon>
        <taxon>Streptophyta</taxon>
        <taxon>Embryophyta</taxon>
        <taxon>Tracheophyta</taxon>
        <taxon>Spermatophyta</taxon>
        <taxon>Magnoliopsida</taxon>
        <taxon>eudicotyledons</taxon>
        <taxon>Gunneridae</taxon>
        <taxon>Pentapetalae</taxon>
        <taxon>rosids</taxon>
        <taxon>malvids</taxon>
        <taxon>Malvales</taxon>
        <taxon>Malvaceae</taxon>
        <taxon>Malvoideae</taxon>
        <taxon>Hibiscus</taxon>
    </lineage>
</organism>
<evidence type="ECO:0000313" key="6">
    <source>
        <dbReference type="Proteomes" id="UP000436088"/>
    </source>
</evidence>
<dbReference type="PRINTS" id="PR00087">
    <property type="entry name" value="LIPOXYGENASE"/>
</dbReference>
<sequence length="405" mass="46267">MFVENEHHRETYVDEIVINGFHNIVIVEANSPRRCRTGRPRCGTGMTMYQYLRNEYSLGLALQRWNQLASPQGTRGLEYCPSETFHGYDRGRDEEFARQKLAGLNPHSIRLVTEWPSKSKLAPKIYGLAESAITEEMINREIRGIETEKVAHTRLPRLMLPYVKNVRELNGTTSAVETSVCTFLGFDGVLALAASESSCPRSRCELSSTVVIGRLRTHCFTEPYIISTNRQLSVMNPIYRLLHPYSENVFSPNKYSIELCAIAYDLEWRFDHQALRADLISREMADEDPNASHGLRLPINDYPFANDGFLIWDALGQCVRLMSTLLPECESHRPTEDPLDEEWKLFMRIRKPHSSDASLLECKRESEAVLDGYRIIPDEEYGRGNGAIMGRRSGYKCAFENLMGD</sequence>
<gene>
    <name evidence="5" type="ORF">F3Y22_tig00110082pilonHSYRG00034</name>
</gene>
<dbReference type="PANTHER" id="PTHR11771">
    <property type="entry name" value="LIPOXYGENASE"/>
    <property type="match status" value="1"/>
</dbReference>
<evidence type="ECO:0000313" key="5">
    <source>
        <dbReference type="EMBL" id="KAE8716970.1"/>
    </source>
</evidence>
<dbReference type="InterPro" id="IPR036226">
    <property type="entry name" value="LipOase_C_sf"/>
</dbReference>
<reference evidence="5" key="1">
    <citation type="submission" date="2019-09" db="EMBL/GenBank/DDBJ databases">
        <title>Draft genome information of white flower Hibiscus syriacus.</title>
        <authorList>
            <person name="Kim Y.-M."/>
        </authorList>
    </citation>
    <scope>NUCLEOTIDE SEQUENCE [LARGE SCALE GENOMIC DNA]</scope>
    <source>
        <strain evidence="5">YM2019G1</strain>
    </source>
</reference>
<protein>
    <submittedName>
        <fullName evidence="5">Lipoxygenase isoform 2</fullName>
    </submittedName>
</protein>
<dbReference type="EMBL" id="VEPZ02000837">
    <property type="protein sequence ID" value="KAE8716970.1"/>
    <property type="molecule type" value="Genomic_DNA"/>
</dbReference>